<evidence type="ECO:0000313" key="1">
    <source>
        <dbReference type="EMBL" id="KAK0597035.1"/>
    </source>
</evidence>
<proteinExistence type="predicted"/>
<reference evidence="1" key="2">
    <citation type="submission" date="2023-06" db="EMBL/GenBank/DDBJ databases">
        <authorList>
            <person name="Swenson N.G."/>
            <person name="Wegrzyn J.L."/>
            <person name="Mcevoy S.L."/>
        </authorList>
    </citation>
    <scope>NUCLEOTIDE SEQUENCE</scope>
    <source>
        <strain evidence="1">NS2018</strain>
        <tissue evidence="1">Leaf</tissue>
    </source>
</reference>
<accession>A0AA39STH6</accession>
<evidence type="ECO:0000313" key="2">
    <source>
        <dbReference type="Proteomes" id="UP001168877"/>
    </source>
</evidence>
<sequence length="68" mass="7712">MLLGECAASVAKTFLESDVAVIDIKQPEPVAAGIRNMDFIEFWVYAILKEQLAEVFIYYDNIPSEQQE</sequence>
<organism evidence="1 2">
    <name type="scientific">Acer saccharum</name>
    <name type="common">Sugar maple</name>
    <dbReference type="NCBI Taxonomy" id="4024"/>
    <lineage>
        <taxon>Eukaryota</taxon>
        <taxon>Viridiplantae</taxon>
        <taxon>Streptophyta</taxon>
        <taxon>Embryophyta</taxon>
        <taxon>Tracheophyta</taxon>
        <taxon>Spermatophyta</taxon>
        <taxon>Magnoliopsida</taxon>
        <taxon>eudicotyledons</taxon>
        <taxon>Gunneridae</taxon>
        <taxon>Pentapetalae</taxon>
        <taxon>rosids</taxon>
        <taxon>malvids</taxon>
        <taxon>Sapindales</taxon>
        <taxon>Sapindaceae</taxon>
        <taxon>Hippocastanoideae</taxon>
        <taxon>Acereae</taxon>
        <taxon>Acer</taxon>
    </lineage>
</organism>
<dbReference type="AlphaFoldDB" id="A0AA39STH6"/>
<dbReference type="Proteomes" id="UP001168877">
    <property type="component" value="Unassembled WGS sequence"/>
</dbReference>
<reference evidence="1" key="1">
    <citation type="journal article" date="2022" name="Plant J.">
        <title>Strategies of tolerance reflected in two North American maple genomes.</title>
        <authorList>
            <person name="McEvoy S.L."/>
            <person name="Sezen U.U."/>
            <person name="Trouern-Trend A."/>
            <person name="McMahon S.M."/>
            <person name="Schaberg P.G."/>
            <person name="Yang J."/>
            <person name="Wegrzyn J.L."/>
            <person name="Swenson N.G."/>
        </authorList>
    </citation>
    <scope>NUCLEOTIDE SEQUENCE</scope>
    <source>
        <strain evidence="1">NS2018</strain>
    </source>
</reference>
<name>A0AA39STH6_ACESA</name>
<comment type="caution">
    <text evidence="1">The sequence shown here is derived from an EMBL/GenBank/DDBJ whole genome shotgun (WGS) entry which is preliminary data.</text>
</comment>
<gene>
    <name evidence="1" type="ORF">LWI29_021132</name>
</gene>
<dbReference type="EMBL" id="JAUESC010000004">
    <property type="protein sequence ID" value="KAK0597035.1"/>
    <property type="molecule type" value="Genomic_DNA"/>
</dbReference>
<protein>
    <submittedName>
        <fullName evidence="1">Uncharacterized protein</fullName>
    </submittedName>
</protein>
<keyword evidence="2" id="KW-1185">Reference proteome</keyword>